<sequence length="231" mass="26012">MLEPTERYEPGGYHKVQTGEVYNEHYQIIRQLGWGRFSTVWLVQDTREGAPGAMKILVGDFESEKGDWDELGALKTLPEANTQSSGYHHICQLVDDFVHHGPNGTHTRLILEPMGPSVLDIYRAFSGPMPLPSVRRISKHDPCALQYLHECDLIHTDIKGDNILMSGPPAGIGQENIRLDYEQLTSNSFKLADFGATNKMSNRFAQMIQPVALRSPLGHKNGYMEPWLSHM</sequence>
<gene>
    <name evidence="1" type="ORF">BDN72DRAFT_181063</name>
</gene>
<name>A0ACD2ZX32_9AGAR</name>
<reference evidence="1 2" key="1">
    <citation type="journal article" date="2019" name="Nat. Ecol. Evol.">
        <title>Megaphylogeny resolves global patterns of mushroom evolution.</title>
        <authorList>
            <person name="Varga T."/>
            <person name="Krizsan K."/>
            <person name="Foldi C."/>
            <person name="Dima B."/>
            <person name="Sanchez-Garcia M."/>
            <person name="Sanchez-Ramirez S."/>
            <person name="Szollosi G.J."/>
            <person name="Szarkandi J.G."/>
            <person name="Papp V."/>
            <person name="Albert L."/>
            <person name="Andreopoulos W."/>
            <person name="Angelini C."/>
            <person name="Antonin V."/>
            <person name="Barry K.W."/>
            <person name="Bougher N.L."/>
            <person name="Buchanan P."/>
            <person name="Buyck B."/>
            <person name="Bense V."/>
            <person name="Catcheside P."/>
            <person name="Chovatia M."/>
            <person name="Cooper J."/>
            <person name="Damon W."/>
            <person name="Desjardin D."/>
            <person name="Finy P."/>
            <person name="Geml J."/>
            <person name="Haridas S."/>
            <person name="Hughes K."/>
            <person name="Justo A."/>
            <person name="Karasinski D."/>
            <person name="Kautmanova I."/>
            <person name="Kiss B."/>
            <person name="Kocsube S."/>
            <person name="Kotiranta H."/>
            <person name="LaButti K.M."/>
            <person name="Lechner B.E."/>
            <person name="Liimatainen K."/>
            <person name="Lipzen A."/>
            <person name="Lukacs Z."/>
            <person name="Mihaltcheva S."/>
            <person name="Morgado L.N."/>
            <person name="Niskanen T."/>
            <person name="Noordeloos M.E."/>
            <person name="Ohm R.A."/>
            <person name="Ortiz-Santana B."/>
            <person name="Ovrebo C."/>
            <person name="Racz N."/>
            <person name="Riley R."/>
            <person name="Savchenko A."/>
            <person name="Shiryaev A."/>
            <person name="Soop K."/>
            <person name="Spirin V."/>
            <person name="Szebenyi C."/>
            <person name="Tomsovsky M."/>
            <person name="Tulloss R.E."/>
            <person name="Uehling J."/>
            <person name="Grigoriev I.V."/>
            <person name="Vagvolgyi C."/>
            <person name="Papp T."/>
            <person name="Martin F.M."/>
            <person name="Miettinen O."/>
            <person name="Hibbett D.S."/>
            <person name="Nagy L.G."/>
        </authorList>
    </citation>
    <scope>NUCLEOTIDE SEQUENCE [LARGE SCALE GENOMIC DNA]</scope>
    <source>
        <strain evidence="1 2">NL-1719</strain>
    </source>
</reference>
<accession>A0ACD2ZX32</accession>
<dbReference type="Proteomes" id="UP000308600">
    <property type="component" value="Unassembled WGS sequence"/>
</dbReference>
<organism evidence="1 2">
    <name type="scientific">Pluteus cervinus</name>
    <dbReference type="NCBI Taxonomy" id="181527"/>
    <lineage>
        <taxon>Eukaryota</taxon>
        <taxon>Fungi</taxon>
        <taxon>Dikarya</taxon>
        <taxon>Basidiomycota</taxon>
        <taxon>Agaricomycotina</taxon>
        <taxon>Agaricomycetes</taxon>
        <taxon>Agaricomycetidae</taxon>
        <taxon>Agaricales</taxon>
        <taxon>Pluteineae</taxon>
        <taxon>Pluteaceae</taxon>
        <taxon>Pluteus</taxon>
    </lineage>
</organism>
<evidence type="ECO:0000313" key="2">
    <source>
        <dbReference type="Proteomes" id="UP000308600"/>
    </source>
</evidence>
<protein>
    <submittedName>
        <fullName evidence="1">Kinase-like protein</fullName>
    </submittedName>
</protein>
<evidence type="ECO:0000313" key="1">
    <source>
        <dbReference type="EMBL" id="TFK57859.1"/>
    </source>
</evidence>
<dbReference type="EMBL" id="ML209954">
    <property type="protein sequence ID" value="TFK57859.1"/>
    <property type="molecule type" value="Genomic_DNA"/>
</dbReference>
<keyword evidence="2" id="KW-1185">Reference proteome</keyword>
<proteinExistence type="predicted"/>